<dbReference type="EC" id="1.1.1.1" evidence="3"/>
<evidence type="ECO:0000259" key="10">
    <source>
        <dbReference type="SMART" id="SM00829"/>
    </source>
</evidence>
<dbReference type="Pfam" id="PF00107">
    <property type="entry name" value="ADH_zinc_N"/>
    <property type="match status" value="1"/>
</dbReference>
<keyword evidence="5 9" id="KW-0862">Zinc</keyword>
<sequence length="347" mass="35180">MKAFQIVAPRETSLRDVPVPSPGPSDVLVEVAAAGVCHSDLHLAHARALPYELPLTLGHELAGRVVAVGDAVTDRTVGEQVVVYLCWGCGECRACLGGAENYCLAHHDDSVPGPGMGRHGGMADYAVVPARHAVPLGDLDPVAAAPLADAALTPYHAVDRARPHLGEGSTALVIGVGGLGNLAVQILAATTGARVLAVDTDRSRLELAATHGAHEALVSSEDTAADVAELTAGLGVDVVLDFVGAQATLDLAAAAVTTGGRISISGLAAGRLPLLAGPPPYGLPWGVSVVKPYAGSRADLEAVLDLAHAGAIQVPVEVHALPDAAAVLERLEAGLVQGRAVLVPDRP</sequence>
<dbReference type="GO" id="GO:0004022">
    <property type="term" value="F:alcohol dehydrogenase (NAD+) activity"/>
    <property type="evidence" value="ECO:0007669"/>
    <property type="project" value="UniProtKB-EC"/>
</dbReference>
<dbReference type="SMART" id="SM00829">
    <property type="entry name" value="PKS_ER"/>
    <property type="match status" value="1"/>
</dbReference>
<evidence type="ECO:0000256" key="9">
    <source>
        <dbReference type="RuleBase" id="RU361277"/>
    </source>
</evidence>
<comment type="similarity">
    <text evidence="2 9">Belongs to the zinc-containing alcohol dehydrogenase family.</text>
</comment>
<organism evidence="11 12">
    <name type="scientific">Nocardioides marmoribigeumensis</name>
    <dbReference type="NCBI Taxonomy" id="433649"/>
    <lineage>
        <taxon>Bacteria</taxon>
        <taxon>Bacillati</taxon>
        <taxon>Actinomycetota</taxon>
        <taxon>Actinomycetes</taxon>
        <taxon>Propionibacteriales</taxon>
        <taxon>Nocardioidaceae</taxon>
        <taxon>Nocardioides</taxon>
    </lineage>
</organism>
<accession>A0ABU2BXX7</accession>
<dbReference type="InterPro" id="IPR036291">
    <property type="entry name" value="NAD(P)-bd_dom_sf"/>
</dbReference>
<evidence type="ECO:0000256" key="2">
    <source>
        <dbReference type="ARBA" id="ARBA00008072"/>
    </source>
</evidence>
<dbReference type="Gene3D" id="3.90.180.10">
    <property type="entry name" value="Medium-chain alcohol dehydrogenases, catalytic domain"/>
    <property type="match status" value="1"/>
</dbReference>
<dbReference type="SUPFAM" id="SSF51735">
    <property type="entry name" value="NAD(P)-binding Rossmann-fold domains"/>
    <property type="match status" value="1"/>
</dbReference>
<dbReference type="EMBL" id="JAVDYG010000001">
    <property type="protein sequence ID" value="MDR7363250.1"/>
    <property type="molecule type" value="Genomic_DNA"/>
</dbReference>
<dbReference type="InterPro" id="IPR020843">
    <property type="entry name" value="ER"/>
</dbReference>
<proteinExistence type="inferred from homology"/>
<keyword evidence="12" id="KW-1185">Reference proteome</keyword>
<evidence type="ECO:0000256" key="5">
    <source>
        <dbReference type="ARBA" id="ARBA00022833"/>
    </source>
</evidence>
<evidence type="ECO:0000256" key="1">
    <source>
        <dbReference type="ARBA" id="ARBA00001947"/>
    </source>
</evidence>
<comment type="caution">
    <text evidence="11">The sequence shown here is derived from an EMBL/GenBank/DDBJ whole genome shotgun (WGS) entry which is preliminary data.</text>
</comment>
<comment type="cofactor">
    <cofactor evidence="1 9">
        <name>Zn(2+)</name>
        <dbReference type="ChEBI" id="CHEBI:29105"/>
    </cofactor>
</comment>
<dbReference type="PROSITE" id="PS00059">
    <property type="entry name" value="ADH_ZINC"/>
    <property type="match status" value="1"/>
</dbReference>
<dbReference type="InterPro" id="IPR013149">
    <property type="entry name" value="ADH-like_C"/>
</dbReference>
<protein>
    <recommendedName>
        <fullName evidence="3">alcohol dehydrogenase</fullName>
        <ecNumber evidence="3">1.1.1.1</ecNumber>
    </recommendedName>
</protein>
<dbReference type="Gene3D" id="3.40.50.720">
    <property type="entry name" value="NAD(P)-binding Rossmann-like Domain"/>
    <property type="match status" value="1"/>
</dbReference>
<dbReference type="InterPro" id="IPR013154">
    <property type="entry name" value="ADH-like_N"/>
</dbReference>
<evidence type="ECO:0000256" key="8">
    <source>
        <dbReference type="ARBA" id="ARBA00049243"/>
    </source>
</evidence>
<dbReference type="Proteomes" id="UP001183648">
    <property type="component" value="Unassembled WGS sequence"/>
</dbReference>
<dbReference type="Pfam" id="PF08240">
    <property type="entry name" value="ADH_N"/>
    <property type="match status" value="1"/>
</dbReference>
<gene>
    <name evidence="11" type="ORF">J2S63_002803</name>
</gene>
<keyword evidence="4 9" id="KW-0479">Metal-binding</keyword>
<dbReference type="PANTHER" id="PTHR42940">
    <property type="entry name" value="ALCOHOL DEHYDROGENASE 1-RELATED"/>
    <property type="match status" value="1"/>
</dbReference>
<feature type="domain" description="Enoyl reductase (ER)" evidence="10">
    <location>
        <begin position="12"/>
        <end position="342"/>
    </location>
</feature>
<comment type="catalytic activity">
    <reaction evidence="7">
        <text>a secondary alcohol + NAD(+) = a ketone + NADH + H(+)</text>
        <dbReference type="Rhea" id="RHEA:10740"/>
        <dbReference type="ChEBI" id="CHEBI:15378"/>
        <dbReference type="ChEBI" id="CHEBI:17087"/>
        <dbReference type="ChEBI" id="CHEBI:35681"/>
        <dbReference type="ChEBI" id="CHEBI:57540"/>
        <dbReference type="ChEBI" id="CHEBI:57945"/>
        <dbReference type="EC" id="1.1.1.1"/>
    </reaction>
</comment>
<dbReference type="InterPro" id="IPR011032">
    <property type="entry name" value="GroES-like_sf"/>
</dbReference>
<evidence type="ECO:0000256" key="4">
    <source>
        <dbReference type="ARBA" id="ARBA00022723"/>
    </source>
</evidence>
<dbReference type="PANTHER" id="PTHR42940:SF8">
    <property type="entry name" value="VACUOLAR PROTEIN SORTING-ASSOCIATED PROTEIN 11"/>
    <property type="match status" value="1"/>
</dbReference>
<evidence type="ECO:0000256" key="7">
    <source>
        <dbReference type="ARBA" id="ARBA00049164"/>
    </source>
</evidence>
<comment type="catalytic activity">
    <reaction evidence="8">
        <text>a primary alcohol + NAD(+) = an aldehyde + NADH + H(+)</text>
        <dbReference type="Rhea" id="RHEA:10736"/>
        <dbReference type="ChEBI" id="CHEBI:15378"/>
        <dbReference type="ChEBI" id="CHEBI:15734"/>
        <dbReference type="ChEBI" id="CHEBI:17478"/>
        <dbReference type="ChEBI" id="CHEBI:57540"/>
        <dbReference type="ChEBI" id="CHEBI:57945"/>
        <dbReference type="EC" id="1.1.1.1"/>
    </reaction>
</comment>
<keyword evidence="6 11" id="KW-0560">Oxidoreductase</keyword>
<dbReference type="RefSeq" id="WP_310303438.1">
    <property type="nucleotide sequence ID" value="NZ_BAAAPS010000003.1"/>
</dbReference>
<evidence type="ECO:0000313" key="12">
    <source>
        <dbReference type="Proteomes" id="UP001183648"/>
    </source>
</evidence>
<evidence type="ECO:0000256" key="6">
    <source>
        <dbReference type="ARBA" id="ARBA00023002"/>
    </source>
</evidence>
<evidence type="ECO:0000256" key="3">
    <source>
        <dbReference type="ARBA" id="ARBA00013190"/>
    </source>
</evidence>
<dbReference type="InterPro" id="IPR002328">
    <property type="entry name" value="ADH_Zn_CS"/>
</dbReference>
<reference evidence="11 12" key="1">
    <citation type="submission" date="2023-07" db="EMBL/GenBank/DDBJ databases">
        <title>Sequencing the genomes of 1000 actinobacteria strains.</title>
        <authorList>
            <person name="Klenk H.-P."/>
        </authorList>
    </citation>
    <scope>NUCLEOTIDE SEQUENCE [LARGE SCALE GENOMIC DNA]</scope>
    <source>
        <strain evidence="11 12">DSM 19426</strain>
    </source>
</reference>
<name>A0ABU2BXX7_9ACTN</name>
<dbReference type="SUPFAM" id="SSF50129">
    <property type="entry name" value="GroES-like"/>
    <property type="match status" value="1"/>
</dbReference>
<evidence type="ECO:0000313" key="11">
    <source>
        <dbReference type="EMBL" id="MDR7363250.1"/>
    </source>
</evidence>